<comment type="caution">
    <text evidence="2">The sequence shown here is derived from an EMBL/GenBank/DDBJ whole genome shotgun (WGS) entry which is preliminary data.</text>
</comment>
<protein>
    <submittedName>
        <fullName evidence="2">Uncharacterized protein</fullName>
    </submittedName>
</protein>
<accession>A0A8K0G8I6</accession>
<proteinExistence type="predicted"/>
<name>A0A8K0G8I6_IGNLU</name>
<keyword evidence="1" id="KW-0732">Signal</keyword>
<organism evidence="2 3">
    <name type="scientific">Ignelater luminosus</name>
    <name type="common">Cucubano</name>
    <name type="synonym">Pyrophorus luminosus</name>
    <dbReference type="NCBI Taxonomy" id="2038154"/>
    <lineage>
        <taxon>Eukaryota</taxon>
        <taxon>Metazoa</taxon>
        <taxon>Ecdysozoa</taxon>
        <taxon>Arthropoda</taxon>
        <taxon>Hexapoda</taxon>
        <taxon>Insecta</taxon>
        <taxon>Pterygota</taxon>
        <taxon>Neoptera</taxon>
        <taxon>Endopterygota</taxon>
        <taxon>Coleoptera</taxon>
        <taxon>Polyphaga</taxon>
        <taxon>Elateriformia</taxon>
        <taxon>Elateroidea</taxon>
        <taxon>Elateridae</taxon>
        <taxon>Agrypninae</taxon>
        <taxon>Pyrophorini</taxon>
        <taxon>Ignelater</taxon>
    </lineage>
</organism>
<dbReference type="Proteomes" id="UP000801492">
    <property type="component" value="Unassembled WGS sequence"/>
</dbReference>
<dbReference type="EMBL" id="VTPC01008661">
    <property type="protein sequence ID" value="KAF2892587.1"/>
    <property type="molecule type" value="Genomic_DNA"/>
</dbReference>
<feature type="signal peptide" evidence="1">
    <location>
        <begin position="1"/>
        <end position="21"/>
    </location>
</feature>
<evidence type="ECO:0000256" key="1">
    <source>
        <dbReference type="SAM" id="SignalP"/>
    </source>
</evidence>
<gene>
    <name evidence="2" type="ORF">ILUMI_13590</name>
</gene>
<dbReference type="OrthoDB" id="6773791at2759"/>
<sequence length="385" mass="43148">MIRTIFIFSFILFNTIFQVKTSLTNNKCSALNDFRSYTHCIRKREATNWCSAQGCTTCEGTSCQVSCKGFSCGNCPNGNCCNGRNCNACYNENCCTTPSCNYCLNTCRQACTASSTCLNTCSLQCPNTPHEVFIVPSKLQSNGKQDVVIYINGIAHNGQVTSGVIPNGNRTAIVNVNGIDHMATVLSLIPTYPNSCQTGSSCGSTCSNNAPNRSQRIIYQNYHQQLQQGCCHVVHPSQCFNNHIYPYRHCFRRSHQECSNLCTSQFVHLIPNLTPQPHQQNQCHYIRSYPYVYCGQHSVQNCDPCYVCNGQYNPNSCVTQNGCSDVCRQTFLPPRYQQSQPSVPYYQHHGSYQLVHPGAQEYQQIMNYLQSQRAYAQNGIPLQYG</sequence>
<feature type="chain" id="PRO_5035424685" evidence="1">
    <location>
        <begin position="22"/>
        <end position="385"/>
    </location>
</feature>
<dbReference type="AlphaFoldDB" id="A0A8K0G8I6"/>
<keyword evidence="3" id="KW-1185">Reference proteome</keyword>
<evidence type="ECO:0000313" key="3">
    <source>
        <dbReference type="Proteomes" id="UP000801492"/>
    </source>
</evidence>
<reference evidence="2" key="1">
    <citation type="submission" date="2019-08" db="EMBL/GenBank/DDBJ databases">
        <title>The genome of the North American firefly Photinus pyralis.</title>
        <authorList>
            <consortium name="Photinus pyralis genome working group"/>
            <person name="Fallon T.R."/>
            <person name="Sander Lower S.E."/>
            <person name="Weng J.-K."/>
        </authorList>
    </citation>
    <scope>NUCLEOTIDE SEQUENCE</scope>
    <source>
        <strain evidence="2">TRF0915ILg1</strain>
        <tissue evidence="2">Whole body</tissue>
    </source>
</reference>
<evidence type="ECO:0000313" key="2">
    <source>
        <dbReference type="EMBL" id="KAF2892587.1"/>
    </source>
</evidence>